<dbReference type="Proteomes" id="UP000008323">
    <property type="component" value="Chromosome"/>
</dbReference>
<gene>
    <name evidence="2" type="ordered locus">PA0242</name>
</gene>
<feature type="transmembrane region" description="Helical" evidence="1">
    <location>
        <begin position="40"/>
        <end position="65"/>
    </location>
</feature>
<dbReference type="KEGG" id="pal:PA0242"/>
<reference evidence="2 3" key="1">
    <citation type="journal article" date="2008" name="J. Bacteriol.">
        <title>Comparative genome analysis of 'Candidatus Phytoplasma australiense' (subgroup tuf-Australia I; rp-A) and 'Ca. Phytoplasma asteris' strains OY-M and AY-WB.</title>
        <authorList>
            <person name="Tran-Nguyen L.T."/>
            <person name="Kube M."/>
            <person name="Schneider B."/>
            <person name="Reinhardt R."/>
            <person name="Gibb K.S."/>
        </authorList>
    </citation>
    <scope>NUCLEOTIDE SEQUENCE [LARGE SCALE GENOMIC DNA]</scope>
</reference>
<keyword evidence="1" id="KW-1133">Transmembrane helix</keyword>
<evidence type="ECO:0000313" key="2">
    <source>
        <dbReference type="EMBL" id="CAM11577.1"/>
    </source>
</evidence>
<evidence type="ECO:0000256" key="1">
    <source>
        <dbReference type="SAM" id="Phobius"/>
    </source>
</evidence>
<dbReference type="AlphaFoldDB" id="B1V9F5"/>
<sequence>MGDFYDELFFQMEVVWVGCFSGVVGNLTTVFSLGSVCFEFIAFLFVFLVFITFLIIVFLLFYLLFFSL</sequence>
<keyword evidence="1" id="KW-0472">Membrane</keyword>
<dbReference type="EMBL" id="AM422018">
    <property type="protein sequence ID" value="CAM11577.1"/>
    <property type="molecule type" value="Genomic_DNA"/>
</dbReference>
<name>B1V9F5_PHYAS</name>
<organism evidence="2 3">
    <name type="scientific">Phytoplasma australiense</name>
    <dbReference type="NCBI Taxonomy" id="59748"/>
    <lineage>
        <taxon>Bacteria</taxon>
        <taxon>Bacillati</taxon>
        <taxon>Mycoplasmatota</taxon>
        <taxon>Mollicutes</taxon>
        <taxon>Acholeplasmatales</taxon>
        <taxon>Acholeplasmataceae</taxon>
        <taxon>Candidatus Phytoplasma</taxon>
        <taxon>16SrXII (Stolbur group)</taxon>
    </lineage>
</organism>
<protein>
    <submittedName>
        <fullName evidence="2">Uncharacterized protein</fullName>
    </submittedName>
</protein>
<feature type="transmembrane region" description="Helical" evidence="1">
    <location>
        <begin position="14"/>
        <end position="33"/>
    </location>
</feature>
<accession>B1V9F5</accession>
<proteinExistence type="predicted"/>
<evidence type="ECO:0000313" key="3">
    <source>
        <dbReference type="Proteomes" id="UP000008323"/>
    </source>
</evidence>
<keyword evidence="1" id="KW-0812">Transmembrane</keyword>